<sequence length="157" mass="18158">MPDIELMVPVSCYAIWQCLPPAWWTTTRALQCGWTRSRILEQRPRLLPSITVSERQFEDIRKRDHYIYNPTRTERDLGAAAMMIPALRRANDLCKPPCMEDMCIYRSGLSFWRITLALKTSLHSAPWQDISTTGRSLALGCYGYRSLRLIAGLGYMR</sequence>
<dbReference type="EMBL" id="KV722458">
    <property type="protein sequence ID" value="OCH88247.1"/>
    <property type="molecule type" value="Genomic_DNA"/>
</dbReference>
<proteinExistence type="predicted"/>
<accession>A0A8E2AU89</accession>
<dbReference type="AlphaFoldDB" id="A0A8E2AU89"/>
<evidence type="ECO:0000313" key="1">
    <source>
        <dbReference type="EMBL" id="OCH88247.1"/>
    </source>
</evidence>
<reference evidence="1 2" key="1">
    <citation type="submission" date="2016-07" db="EMBL/GenBank/DDBJ databases">
        <title>Draft genome of the white-rot fungus Obba rivulosa 3A-2.</title>
        <authorList>
            <consortium name="DOE Joint Genome Institute"/>
            <person name="Miettinen O."/>
            <person name="Riley R."/>
            <person name="Acob R."/>
            <person name="Barry K."/>
            <person name="Cullen D."/>
            <person name="De Vries R."/>
            <person name="Hainaut M."/>
            <person name="Hatakka A."/>
            <person name="Henrissat B."/>
            <person name="Hilden K."/>
            <person name="Kuo R."/>
            <person name="Labutti K."/>
            <person name="Lipzen A."/>
            <person name="Makela M.R."/>
            <person name="Sandor L."/>
            <person name="Spatafora J.W."/>
            <person name="Grigoriev I.V."/>
            <person name="Hibbett D.S."/>
        </authorList>
    </citation>
    <scope>NUCLEOTIDE SEQUENCE [LARGE SCALE GENOMIC DNA]</scope>
    <source>
        <strain evidence="1 2">3A-2</strain>
    </source>
</reference>
<evidence type="ECO:0000313" key="2">
    <source>
        <dbReference type="Proteomes" id="UP000250043"/>
    </source>
</evidence>
<keyword evidence="2" id="KW-1185">Reference proteome</keyword>
<gene>
    <name evidence="1" type="ORF">OBBRIDRAFT_98896</name>
</gene>
<protein>
    <submittedName>
        <fullName evidence="1">Uncharacterized protein</fullName>
    </submittedName>
</protein>
<name>A0A8E2AU89_9APHY</name>
<dbReference type="Proteomes" id="UP000250043">
    <property type="component" value="Unassembled WGS sequence"/>
</dbReference>
<organism evidence="1 2">
    <name type="scientific">Obba rivulosa</name>
    <dbReference type="NCBI Taxonomy" id="1052685"/>
    <lineage>
        <taxon>Eukaryota</taxon>
        <taxon>Fungi</taxon>
        <taxon>Dikarya</taxon>
        <taxon>Basidiomycota</taxon>
        <taxon>Agaricomycotina</taxon>
        <taxon>Agaricomycetes</taxon>
        <taxon>Polyporales</taxon>
        <taxon>Gelatoporiaceae</taxon>
        <taxon>Obba</taxon>
    </lineage>
</organism>